<feature type="domain" description="DUF6894" evidence="1">
    <location>
        <begin position="3"/>
        <end position="72"/>
    </location>
</feature>
<organism evidence="2 3">
    <name type="scientific">Methylobacterium platani</name>
    <dbReference type="NCBI Taxonomy" id="427683"/>
    <lineage>
        <taxon>Bacteria</taxon>
        <taxon>Pseudomonadati</taxon>
        <taxon>Pseudomonadota</taxon>
        <taxon>Alphaproteobacteria</taxon>
        <taxon>Hyphomicrobiales</taxon>
        <taxon>Methylobacteriaceae</taxon>
        <taxon>Methylobacterium</taxon>
    </lineage>
</organism>
<protein>
    <recommendedName>
        <fullName evidence="1">DUF6894 domain-containing protein</fullName>
    </recommendedName>
</protein>
<reference evidence="2 3" key="1">
    <citation type="submission" date="2016-04" db="EMBL/GenBank/DDBJ databases">
        <authorList>
            <person name="Evans L.H."/>
            <person name="Alamgir A."/>
            <person name="Owens N."/>
            <person name="Weber N.D."/>
            <person name="Virtaneva K."/>
            <person name="Barbian K."/>
            <person name="Babar A."/>
            <person name="Rosenke K."/>
        </authorList>
    </citation>
    <scope>NUCLEOTIDE SEQUENCE [LARGE SCALE GENOMIC DNA]</scope>
    <source>
        <strain evidence="2 3">PMB02</strain>
    </source>
</reference>
<dbReference type="RefSeq" id="WP_048433227.1">
    <property type="nucleotide sequence ID" value="NZ_LWHQ01000015.1"/>
</dbReference>
<dbReference type="EMBL" id="LWHQ01000015">
    <property type="protein sequence ID" value="OAS25837.1"/>
    <property type="molecule type" value="Genomic_DNA"/>
</dbReference>
<dbReference type="OrthoDB" id="8242967at2"/>
<sequence>MARYYFDIHDGQHLTRDEIGINCGGPDAVRAEAMAALPAIARDAIPKDGDRQALTVIVRNTANLTVYTATLTFASLWLGEEAPVVAQDADEADAVPPPRGR</sequence>
<dbReference type="Proteomes" id="UP000078316">
    <property type="component" value="Unassembled WGS sequence"/>
</dbReference>
<name>A0A179SH58_9HYPH</name>
<comment type="caution">
    <text evidence="2">The sequence shown here is derived from an EMBL/GenBank/DDBJ whole genome shotgun (WGS) entry which is preliminary data.</text>
</comment>
<accession>A0A179SH58</accession>
<gene>
    <name evidence="2" type="ORF">A5481_08370</name>
</gene>
<dbReference type="InterPro" id="IPR054189">
    <property type="entry name" value="DUF6894"/>
</dbReference>
<proteinExistence type="predicted"/>
<evidence type="ECO:0000313" key="2">
    <source>
        <dbReference type="EMBL" id="OAS25837.1"/>
    </source>
</evidence>
<dbReference type="Pfam" id="PF21834">
    <property type="entry name" value="DUF6894"/>
    <property type="match status" value="1"/>
</dbReference>
<dbReference type="AlphaFoldDB" id="A0A179SH58"/>
<evidence type="ECO:0000259" key="1">
    <source>
        <dbReference type="Pfam" id="PF21834"/>
    </source>
</evidence>
<evidence type="ECO:0000313" key="3">
    <source>
        <dbReference type="Proteomes" id="UP000078316"/>
    </source>
</evidence>